<evidence type="ECO:0000259" key="7">
    <source>
        <dbReference type="SMART" id="SM00387"/>
    </source>
</evidence>
<dbReference type="Gene3D" id="3.30.565.10">
    <property type="entry name" value="Histidine kinase-like ATPase, C-terminal domain"/>
    <property type="match status" value="1"/>
</dbReference>
<evidence type="ECO:0000313" key="10">
    <source>
        <dbReference type="Proteomes" id="UP000017938"/>
    </source>
</evidence>
<dbReference type="InterPro" id="IPR036890">
    <property type="entry name" value="HATPase_C_sf"/>
</dbReference>
<evidence type="ECO:0000256" key="4">
    <source>
        <dbReference type="ARBA" id="ARBA00022777"/>
    </source>
</evidence>
<protein>
    <submittedName>
        <fullName evidence="9">Anti-sigma F factor</fullName>
        <ecNumber evidence="9">2.7.11.1</ecNumber>
    </submittedName>
</protein>
<sequence length="143" mass="15617">MKNSVTNIMKLSFPSDSRNESFARYSVTAFAAQLDPDTEELAEIRTAVSEAVTNCIIHGYRGGQGKIIIETRLCADRTVKIKISDRGCGIEDIDQAMQPLFTTDRSGERGGMGFAIMESFCDKLKVVSKPGAGTTVTMTKKLK</sequence>
<keyword evidence="4" id="KW-0418">Kinase</keyword>
<evidence type="ECO:0000256" key="2">
    <source>
        <dbReference type="ARBA" id="ARBA00022679"/>
    </source>
</evidence>
<proteinExistence type="inferred from homology"/>
<dbReference type="InterPro" id="IPR010194">
    <property type="entry name" value="Anti-sigma_F"/>
</dbReference>
<dbReference type="HAMAP" id="MF_00637">
    <property type="entry name" value="Anti_sigma_F"/>
    <property type="match status" value="1"/>
</dbReference>
<dbReference type="Pfam" id="PF13581">
    <property type="entry name" value="HATPase_c_2"/>
    <property type="match status" value="1"/>
</dbReference>
<evidence type="ECO:0000313" key="11">
    <source>
        <dbReference type="Proteomes" id="UP001139365"/>
    </source>
</evidence>
<dbReference type="InterPro" id="IPR050267">
    <property type="entry name" value="Anti-sigma-factor_SerPK"/>
</dbReference>
<gene>
    <name evidence="9" type="primary">spoIIAB</name>
    <name evidence="8" type="ORF">BN580_01269</name>
    <name evidence="9" type="ORF">MR241_09720</name>
</gene>
<dbReference type="PANTHER" id="PTHR35526:SF3">
    <property type="entry name" value="ANTI-SIGMA-F FACTOR RSBW"/>
    <property type="match status" value="1"/>
</dbReference>
<dbReference type="EMBL" id="JALEMU010000162">
    <property type="protein sequence ID" value="MCI5756554.1"/>
    <property type="molecule type" value="Genomic_DNA"/>
</dbReference>
<dbReference type="Proteomes" id="UP000017938">
    <property type="component" value="Unassembled WGS sequence"/>
</dbReference>
<dbReference type="GO" id="GO:0004674">
    <property type="term" value="F:protein serine/threonine kinase activity"/>
    <property type="evidence" value="ECO:0007669"/>
    <property type="project" value="UniProtKB-KW"/>
</dbReference>
<dbReference type="InterPro" id="IPR003594">
    <property type="entry name" value="HATPase_dom"/>
</dbReference>
<dbReference type="EMBL" id="CBFW010000165">
    <property type="protein sequence ID" value="CDC73536.1"/>
    <property type="molecule type" value="Genomic_DNA"/>
</dbReference>
<comment type="caution">
    <text evidence="8">The sequence shown here is derived from an EMBL/GenBank/DDBJ whole genome shotgun (WGS) entry which is preliminary data.</text>
</comment>
<reference evidence="8" key="1">
    <citation type="submission" date="2012-11" db="EMBL/GenBank/DDBJ databases">
        <title>Dependencies among metagenomic species, viruses, plasmids and units of genetic variation.</title>
        <authorList>
            <person name="Nielsen H.B."/>
            <person name="Almeida M."/>
            <person name="Juncker A.S."/>
            <person name="Rasmussen S."/>
            <person name="Li J."/>
            <person name="Sunagawa S."/>
            <person name="Plichta D."/>
            <person name="Gautier L."/>
            <person name="Le Chatelier E."/>
            <person name="Peletier E."/>
            <person name="Bonde I."/>
            <person name="Nielsen T."/>
            <person name="Manichanh C."/>
            <person name="Arumugam M."/>
            <person name="Batto J."/>
            <person name="Santos M.B.Q.D."/>
            <person name="Blom N."/>
            <person name="Borruel N."/>
            <person name="Burgdorf K.S."/>
            <person name="Boumezbeur F."/>
            <person name="Casellas F."/>
            <person name="Dore J."/>
            <person name="Guarner F."/>
            <person name="Hansen T."/>
            <person name="Hildebrand F."/>
            <person name="Kaas R.S."/>
            <person name="Kennedy S."/>
            <person name="Kristiansen K."/>
            <person name="Kultima J.R."/>
            <person name="Leonard P."/>
            <person name="Levenez F."/>
            <person name="Lund O."/>
            <person name="Moumen B."/>
            <person name="Le Paslier D."/>
            <person name="Pons N."/>
            <person name="Pedersen O."/>
            <person name="Prifti E."/>
            <person name="Qin J."/>
            <person name="Raes J."/>
            <person name="Tap J."/>
            <person name="Tims S."/>
            <person name="Ussery D.W."/>
            <person name="Yamada T."/>
            <person name="MetaHit consortium"/>
            <person name="Renault P."/>
            <person name="Sicheritz-Ponten T."/>
            <person name="Bork P."/>
            <person name="Wang J."/>
            <person name="Brunak S."/>
            <person name="Ehrlich S.D."/>
        </authorList>
    </citation>
    <scope>NUCLEOTIDE SEQUENCE [LARGE SCALE GENOMIC DNA]</scope>
</reference>
<dbReference type="GO" id="GO:0005524">
    <property type="term" value="F:ATP binding"/>
    <property type="evidence" value="ECO:0007669"/>
    <property type="project" value="UniProtKB-KW"/>
</dbReference>
<dbReference type="Proteomes" id="UP001139365">
    <property type="component" value="Unassembled WGS sequence"/>
</dbReference>
<dbReference type="GO" id="GO:0016989">
    <property type="term" value="F:sigma factor antagonist activity"/>
    <property type="evidence" value="ECO:0007669"/>
    <property type="project" value="InterPro"/>
</dbReference>
<dbReference type="PANTHER" id="PTHR35526">
    <property type="entry name" value="ANTI-SIGMA-F FACTOR RSBW-RELATED"/>
    <property type="match status" value="1"/>
</dbReference>
<dbReference type="NCBIfam" id="TIGR01925">
    <property type="entry name" value="spIIAB"/>
    <property type="match status" value="1"/>
</dbReference>
<evidence type="ECO:0000313" key="8">
    <source>
        <dbReference type="EMBL" id="CDC73536.1"/>
    </source>
</evidence>
<dbReference type="GO" id="GO:0042174">
    <property type="term" value="P:negative regulation of sporulation resulting in formation of a cellular spore"/>
    <property type="evidence" value="ECO:0007669"/>
    <property type="project" value="InterPro"/>
</dbReference>
<dbReference type="AlphaFoldDB" id="R6U0A1"/>
<name>R6U0A1_9BACT</name>
<dbReference type="SUPFAM" id="SSF55874">
    <property type="entry name" value="ATPase domain of HSP90 chaperone/DNA topoisomerase II/histidine kinase"/>
    <property type="match status" value="1"/>
</dbReference>
<dbReference type="GO" id="GO:0030435">
    <property type="term" value="P:sporulation resulting in formation of a cellular spore"/>
    <property type="evidence" value="ECO:0007669"/>
    <property type="project" value="UniProtKB-KW"/>
</dbReference>
<accession>R6U0A1</accession>
<reference evidence="9 11" key="2">
    <citation type="submission" date="2022-03" db="EMBL/GenBank/DDBJ databases">
        <title>Metagenome-assembled genomes from swine fecal metagenomes.</title>
        <authorList>
            <person name="Holman D.B."/>
            <person name="Kommadath A."/>
        </authorList>
    </citation>
    <scope>NUCLEOTIDE SEQUENCE [LARGE SCALE GENOMIC DNA]</scope>
    <source>
        <strain evidence="9">SUG147</strain>
    </source>
</reference>
<organism evidence="8 10">
    <name type="scientific">Candidatus Colimorpha enterica</name>
    <dbReference type="NCBI Taxonomy" id="3083063"/>
    <lineage>
        <taxon>Bacteria</taxon>
        <taxon>Pseudomonadati</taxon>
        <taxon>Bacteroidota</taxon>
        <taxon>Bacteroidia</taxon>
        <taxon>Bacteroidales</taxon>
        <taxon>Candidatus Colimorpha</taxon>
    </lineage>
</organism>
<dbReference type="EC" id="2.7.11.1" evidence="9"/>
<feature type="domain" description="Histidine kinase/HSP90-like ATPase" evidence="7">
    <location>
        <begin position="39"/>
        <end position="143"/>
    </location>
</feature>
<keyword evidence="1" id="KW-0723">Serine/threonine-protein kinase</keyword>
<evidence type="ECO:0000313" key="9">
    <source>
        <dbReference type="EMBL" id="MCI5756554.1"/>
    </source>
</evidence>
<keyword evidence="5" id="KW-0067">ATP-binding</keyword>
<keyword evidence="6" id="KW-0749">Sporulation</keyword>
<dbReference type="STRING" id="1263015.BN580_01269"/>
<keyword evidence="2 9" id="KW-0808">Transferase</keyword>
<keyword evidence="3" id="KW-0547">Nucleotide-binding</keyword>
<evidence type="ECO:0000256" key="1">
    <source>
        <dbReference type="ARBA" id="ARBA00022527"/>
    </source>
</evidence>
<evidence type="ECO:0000256" key="6">
    <source>
        <dbReference type="ARBA" id="ARBA00022969"/>
    </source>
</evidence>
<evidence type="ECO:0000256" key="3">
    <source>
        <dbReference type="ARBA" id="ARBA00022741"/>
    </source>
</evidence>
<dbReference type="SMART" id="SM00387">
    <property type="entry name" value="HATPase_c"/>
    <property type="match status" value="1"/>
</dbReference>
<evidence type="ECO:0000256" key="5">
    <source>
        <dbReference type="ARBA" id="ARBA00022840"/>
    </source>
</evidence>